<feature type="site" description="Could be important to modulate the pK values of the two catalytic cysteine residues" evidence="8">
    <location>
        <position position="208"/>
    </location>
</feature>
<dbReference type="EMBL" id="QYBC01000001">
    <property type="protein sequence ID" value="RYB07870.1"/>
    <property type="molecule type" value="Genomic_DNA"/>
</dbReference>
<dbReference type="AlphaFoldDB" id="A0A4V1RJA4"/>
<comment type="pathway">
    <text evidence="1 8">Amino-acid biosynthesis; L-lysine biosynthesis via DAP pathway; DL-2,6-diaminopimelate from LL-2,6-diaminopimelate: step 1/1.</text>
</comment>
<evidence type="ECO:0000256" key="2">
    <source>
        <dbReference type="ARBA" id="ARBA00010219"/>
    </source>
</evidence>
<dbReference type="OrthoDB" id="9805408at2"/>
<reference evidence="10 11" key="1">
    <citation type="submission" date="2018-09" db="EMBL/GenBank/DDBJ databases">
        <authorList>
            <person name="Grouzdev D.S."/>
            <person name="Krutkina M.S."/>
        </authorList>
    </citation>
    <scope>NUCLEOTIDE SEQUENCE [LARGE SCALE GENOMIC DNA]</scope>
    <source>
        <strain evidence="10 11">RmlP001</strain>
    </source>
</reference>
<dbReference type="Pfam" id="PF01678">
    <property type="entry name" value="DAP_epimerase"/>
    <property type="match status" value="2"/>
</dbReference>
<proteinExistence type="inferred from homology"/>
<feature type="binding site" evidence="8">
    <location>
        <begin position="73"/>
        <end position="74"/>
    </location>
    <ligand>
        <name>substrate</name>
    </ligand>
</feature>
<feature type="binding site" evidence="8">
    <location>
        <position position="63"/>
    </location>
    <ligand>
        <name>substrate</name>
    </ligand>
</feature>
<evidence type="ECO:0000256" key="6">
    <source>
        <dbReference type="ARBA" id="ARBA00023235"/>
    </source>
</evidence>
<evidence type="ECO:0000256" key="5">
    <source>
        <dbReference type="ARBA" id="ARBA00023154"/>
    </source>
</evidence>
<dbReference type="EC" id="5.1.1.7" evidence="3 8"/>
<reference evidence="10 11" key="2">
    <citation type="submission" date="2019-02" db="EMBL/GenBank/DDBJ databases">
        <title>'Lichenibacterium ramalinii' gen. nov. sp. nov., 'Lichenibacterium minor' gen. nov. sp. nov.</title>
        <authorList>
            <person name="Pankratov T."/>
        </authorList>
    </citation>
    <scope>NUCLEOTIDE SEQUENCE [LARGE SCALE GENOMIC DNA]</scope>
    <source>
        <strain evidence="10 11">RmlP001</strain>
    </source>
</reference>
<comment type="function">
    <text evidence="8">Catalyzes the stereoinversion of LL-2,6-diaminopimelate (L,L-DAP) to meso-diaminopimelate (meso-DAP), a precursor of L-lysine and an essential component of the bacterial peptidoglycan.</text>
</comment>
<feature type="binding site" evidence="8">
    <location>
        <position position="190"/>
    </location>
    <ligand>
        <name>substrate</name>
    </ligand>
</feature>
<dbReference type="PROSITE" id="PS01326">
    <property type="entry name" value="DAP_EPIMERASE"/>
    <property type="match status" value="1"/>
</dbReference>
<sequence>MLPFAKMNGAGNSILVVDERGRTPALTGPMARALCHGPLAFEQMMVLSDPASPGVDAAVRIFNTDGSRAGACGNGTRCVGWFMAETGAGPDVSLDVDGTAVSCHRDGPLAFTVDMGAPHFGWRDIPLREAADTLQVDLGDALDGTGLQAPAAVSMGNPHLVFFVVDAAAIDLPALGPRFERHPMLPDRANVSFAEVRGQDEIVLRVWERGAGATLACGSAACATLAAAALRGLTRRTAQVHLPGGVLRIAWRADGHIVMTGPVALEHRGRLDPATGAIAPW</sequence>
<evidence type="ECO:0000256" key="4">
    <source>
        <dbReference type="ARBA" id="ARBA00022605"/>
    </source>
</evidence>
<evidence type="ECO:0000256" key="3">
    <source>
        <dbReference type="ARBA" id="ARBA00013080"/>
    </source>
</evidence>
<feature type="binding site" evidence="8">
    <location>
        <position position="12"/>
    </location>
    <ligand>
        <name>substrate</name>
    </ligand>
</feature>
<dbReference type="Proteomes" id="UP000289411">
    <property type="component" value="Unassembled WGS sequence"/>
</dbReference>
<keyword evidence="11" id="KW-1185">Reference proteome</keyword>
<dbReference type="HAMAP" id="MF_00197">
    <property type="entry name" value="DAP_epimerase"/>
    <property type="match status" value="1"/>
</dbReference>
<feature type="active site" description="Proton donor" evidence="8">
    <location>
        <position position="72"/>
    </location>
</feature>
<feature type="active site" description="Proton acceptor" evidence="8">
    <location>
        <position position="217"/>
    </location>
</feature>
<dbReference type="InterPro" id="IPR001653">
    <property type="entry name" value="DAP_epimerase_DapF"/>
</dbReference>
<evidence type="ECO:0000256" key="8">
    <source>
        <dbReference type="HAMAP-Rule" id="MF_00197"/>
    </source>
</evidence>
<keyword evidence="5 8" id="KW-0457">Lysine biosynthesis</keyword>
<feature type="active site" evidence="9">
    <location>
        <position position="72"/>
    </location>
</feature>
<evidence type="ECO:0000313" key="10">
    <source>
        <dbReference type="EMBL" id="RYB07870.1"/>
    </source>
</evidence>
<comment type="subcellular location">
    <subcellularLocation>
        <location evidence="8">Cytoplasm</location>
    </subcellularLocation>
</comment>
<feature type="binding site" evidence="8">
    <location>
        <position position="157"/>
    </location>
    <ligand>
        <name>substrate</name>
    </ligand>
</feature>
<dbReference type="NCBIfam" id="TIGR00652">
    <property type="entry name" value="DapF"/>
    <property type="match status" value="1"/>
</dbReference>
<dbReference type="Gene3D" id="3.10.310.10">
    <property type="entry name" value="Diaminopimelate Epimerase, Chain A, domain 1"/>
    <property type="match status" value="2"/>
</dbReference>
<comment type="subunit">
    <text evidence="8">Homodimer.</text>
</comment>
<dbReference type="InterPro" id="IPR018510">
    <property type="entry name" value="DAP_epimerase_AS"/>
</dbReference>
<name>A0A4V1RJA4_9HYPH</name>
<organism evidence="10 11">
    <name type="scientific">Lichenibacterium ramalinae</name>
    <dbReference type="NCBI Taxonomy" id="2316527"/>
    <lineage>
        <taxon>Bacteria</taxon>
        <taxon>Pseudomonadati</taxon>
        <taxon>Pseudomonadota</taxon>
        <taxon>Alphaproteobacteria</taxon>
        <taxon>Hyphomicrobiales</taxon>
        <taxon>Lichenihabitantaceae</taxon>
        <taxon>Lichenibacterium</taxon>
    </lineage>
</organism>
<dbReference type="SUPFAM" id="SSF54506">
    <property type="entry name" value="Diaminopimelate epimerase-like"/>
    <property type="match status" value="2"/>
</dbReference>
<dbReference type="UniPathway" id="UPA00034">
    <property type="reaction ID" value="UER00025"/>
</dbReference>
<gene>
    <name evidence="8" type="primary">dapF</name>
    <name evidence="10" type="ORF">D3272_01765</name>
</gene>
<evidence type="ECO:0000256" key="1">
    <source>
        <dbReference type="ARBA" id="ARBA00005196"/>
    </source>
</evidence>
<protein>
    <recommendedName>
        <fullName evidence="3 8">Diaminopimelate epimerase</fullName>
        <shortName evidence="8">DAP epimerase</shortName>
        <ecNumber evidence="3 8">5.1.1.7</ecNumber>
    </recommendedName>
    <alternativeName>
        <fullName evidence="8">PLP-independent amino acid racemase</fullName>
    </alternativeName>
</protein>
<dbReference type="PANTHER" id="PTHR31689:SF0">
    <property type="entry name" value="DIAMINOPIMELATE EPIMERASE"/>
    <property type="match status" value="1"/>
</dbReference>
<feature type="site" description="Could be important to modulate the pK values of the two catalytic cysteine residues" evidence="8">
    <location>
        <position position="159"/>
    </location>
</feature>
<dbReference type="GO" id="GO:0009089">
    <property type="term" value="P:lysine biosynthetic process via diaminopimelate"/>
    <property type="evidence" value="ECO:0007669"/>
    <property type="project" value="UniProtKB-UniRule"/>
</dbReference>
<dbReference type="GO" id="GO:0008837">
    <property type="term" value="F:diaminopimelate epimerase activity"/>
    <property type="evidence" value="ECO:0007669"/>
    <property type="project" value="UniProtKB-UniRule"/>
</dbReference>
<feature type="binding site" evidence="8">
    <location>
        <position position="43"/>
    </location>
    <ligand>
        <name>substrate</name>
    </ligand>
</feature>
<feature type="binding site" evidence="8">
    <location>
        <begin position="208"/>
        <end position="209"/>
    </location>
    <ligand>
        <name>substrate</name>
    </ligand>
</feature>
<comment type="similarity">
    <text evidence="2 8">Belongs to the diaminopimelate epimerase family.</text>
</comment>
<evidence type="ECO:0000313" key="11">
    <source>
        <dbReference type="Proteomes" id="UP000289411"/>
    </source>
</evidence>
<evidence type="ECO:0000256" key="7">
    <source>
        <dbReference type="ARBA" id="ARBA00051712"/>
    </source>
</evidence>
<comment type="caution">
    <text evidence="10">The sequence shown here is derived from an EMBL/GenBank/DDBJ whole genome shotgun (WGS) entry which is preliminary data.</text>
</comment>
<keyword evidence="8" id="KW-0963">Cytoplasm</keyword>
<keyword evidence="6 8" id="KW-0413">Isomerase</keyword>
<dbReference type="RefSeq" id="WP_129217342.1">
    <property type="nucleotide sequence ID" value="NZ_QYBC01000001.1"/>
</dbReference>
<dbReference type="GO" id="GO:0005829">
    <property type="term" value="C:cytosol"/>
    <property type="evidence" value="ECO:0007669"/>
    <property type="project" value="TreeGrafter"/>
</dbReference>
<accession>A0A4V1RJA4</accession>
<dbReference type="PANTHER" id="PTHR31689">
    <property type="entry name" value="DIAMINOPIMELATE EPIMERASE, CHLOROPLASTIC"/>
    <property type="match status" value="1"/>
</dbReference>
<comment type="catalytic activity">
    <reaction evidence="7 8">
        <text>(2S,6S)-2,6-diaminopimelate = meso-2,6-diaminopimelate</text>
        <dbReference type="Rhea" id="RHEA:15393"/>
        <dbReference type="ChEBI" id="CHEBI:57609"/>
        <dbReference type="ChEBI" id="CHEBI:57791"/>
        <dbReference type="EC" id="5.1.1.7"/>
    </reaction>
</comment>
<feature type="binding site" evidence="8">
    <location>
        <begin position="218"/>
        <end position="219"/>
    </location>
    <ligand>
        <name>substrate</name>
    </ligand>
</feature>
<keyword evidence="4 8" id="KW-0028">Amino-acid biosynthesis</keyword>
<evidence type="ECO:0000256" key="9">
    <source>
        <dbReference type="PROSITE-ProRule" id="PRU10125"/>
    </source>
</evidence>